<name>A0ACD5UTK6_AVESA</name>
<keyword evidence="2" id="KW-1185">Reference proteome</keyword>
<reference evidence="1" key="2">
    <citation type="submission" date="2025-09" db="UniProtKB">
        <authorList>
            <consortium name="EnsemblPlants"/>
        </authorList>
    </citation>
    <scope>IDENTIFICATION</scope>
</reference>
<sequence length="435" mass="48734">MSLEQREIKKASMDIGGADRIGALPDELLHHVLSFLPAHEAVRTCALARRWRNLWRSAPALRVTGVKGCKNSAWFVNFVQNLLLRRDPHAHLDSFELDLDERDFDFDKPFLPANEWHVTRWFRHAVTCGPRVLLALRTTSGIYKNPGDYETLDLLNAPLISQHLTRLELQMVSVRGKALNFSGCPALVDLKMEECDIIGNIYSPFLKRLSIILGHFQTDPFRARICLPSLVSLELIGAMRRAPVLVESMPLLVSAIVRLDSTCVDSCPKNDNGDCHDRECYGCYGAGAYDRRGQSVLLNGLSEVAELELSVGSKVFIVNRDLKLCPTFSKLKTLLLSEWCPDIASDLNVLSCLLKNSPILERLTLQLSEVPKDAVETQRSYTPSRQSIACNHLKIVVIKCHEIDARAHKVLNILSACGIALEKVNIQRTNRTSGF</sequence>
<evidence type="ECO:0000313" key="2">
    <source>
        <dbReference type="Proteomes" id="UP001732700"/>
    </source>
</evidence>
<evidence type="ECO:0000313" key="1">
    <source>
        <dbReference type="EnsemblPlants" id="AVESA.00010b.r2.2CG0317560.2.CDS"/>
    </source>
</evidence>
<protein>
    <submittedName>
        <fullName evidence="1">Uncharacterized protein</fullName>
    </submittedName>
</protein>
<reference evidence="1" key="1">
    <citation type="submission" date="2021-05" db="EMBL/GenBank/DDBJ databases">
        <authorList>
            <person name="Scholz U."/>
            <person name="Mascher M."/>
            <person name="Fiebig A."/>
        </authorList>
    </citation>
    <scope>NUCLEOTIDE SEQUENCE [LARGE SCALE GENOMIC DNA]</scope>
</reference>
<dbReference type="EnsemblPlants" id="AVESA.00010b.r2.2CG0317560.2">
    <property type="protein sequence ID" value="AVESA.00010b.r2.2CG0317560.2.CDS"/>
    <property type="gene ID" value="AVESA.00010b.r2.2CG0317560"/>
</dbReference>
<organism evidence="1 2">
    <name type="scientific">Avena sativa</name>
    <name type="common">Oat</name>
    <dbReference type="NCBI Taxonomy" id="4498"/>
    <lineage>
        <taxon>Eukaryota</taxon>
        <taxon>Viridiplantae</taxon>
        <taxon>Streptophyta</taxon>
        <taxon>Embryophyta</taxon>
        <taxon>Tracheophyta</taxon>
        <taxon>Spermatophyta</taxon>
        <taxon>Magnoliopsida</taxon>
        <taxon>Liliopsida</taxon>
        <taxon>Poales</taxon>
        <taxon>Poaceae</taxon>
        <taxon>BOP clade</taxon>
        <taxon>Pooideae</taxon>
        <taxon>Poodae</taxon>
        <taxon>Poeae</taxon>
        <taxon>Poeae Chloroplast Group 1 (Aveneae type)</taxon>
        <taxon>Aveninae</taxon>
        <taxon>Avena</taxon>
    </lineage>
</organism>
<accession>A0ACD5UTK6</accession>
<proteinExistence type="predicted"/>
<dbReference type="Proteomes" id="UP001732700">
    <property type="component" value="Chromosome 2C"/>
</dbReference>